<name>A0ABW2EG07_9ACTN</name>
<organism evidence="1 2">
    <name type="scientific">Streptomyces viridiviolaceus</name>
    <dbReference type="NCBI Taxonomy" id="68282"/>
    <lineage>
        <taxon>Bacteria</taxon>
        <taxon>Bacillati</taxon>
        <taxon>Actinomycetota</taxon>
        <taxon>Actinomycetes</taxon>
        <taxon>Kitasatosporales</taxon>
        <taxon>Streptomycetaceae</taxon>
        <taxon>Streptomyces</taxon>
    </lineage>
</organism>
<sequence length="225" mass="24751">MHEKLLSRITRELLHPRHGASRSSRGRSTPAGFGLDRALVSDFVAGTPTPQREAELADQVARLLPFHWVLPNTLAAGMSEIIDHLGGQHGLVTWLDRHPGLPRLVARLYVVMGLLDRYSEEPAVVTALRESRERTPYPPGLKGCLLPETDDETLAGIAFEIEELLGDGHGEQAAELAEAAATWLQQAAPRAEELNPEVGELGELMNHMRHDIRTAADSWTSQRSV</sequence>
<dbReference type="RefSeq" id="WP_189877563.1">
    <property type="nucleotide sequence ID" value="NZ_BMWA01000024.1"/>
</dbReference>
<dbReference type="EMBL" id="JBHSYM010000087">
    <property type="protein sequence ID" value="MFC7017145.1"/>
    <property type="molecule type" value="Genomic_DNA"/>
</dbReference>
<dbReference type="Proteomes" id="UP001596409">
    <property type="component" value="Unassembled WGS sequence"/>
</dbReference>
<protein>
    <submittedName>
        <fullName evidence="1">Uncharacterized protein</fullName>
    </submittedName>
</protein>
<proteinExistence type="predicted"/>
<reference evidence="2" key="1">
    <citation type="journal article" date="2019" name="Int. J. Syst. Evol. Microbiol.">
        <title>The Global Catalogue of Microorganisms (GCM) 10K type strain sequencing project: providing services to taxonomists for standard genome sequencing and annotation.</title>
        <authorList>
            <consortium name="The Broad Institute Genomics Platform"/>
            <consortium name="The Broad Institute Genome Sequencing Center for Infectious Disease"/>
            <person name="Wu L."/>
            <person name="Ma J."/>
        </authorList>
    </citation>
    <scope>NUCLEOTIDE SEQUENCE [LARGE SCALE GENOMIC DNA]</scope>
    <source>
        <strain evidence="2">JCM 4855</strain>
    </source>
</reference>
<accession>A0ABW2EG07</accession>
<keyword evidence="2" id="KW-1185">Reference proteome</keyword>
<gene>
    <name evidence="1" type="ORF">ACFQMH_36770</name>
</gene>
<evidence type="ECO:0000313" key="2">
    <source>
        <dbReference type="Proteomes" id="UP001596409"/>
    </source>
</evidence>
<evidence type="ECO:0000313" key="1">
    <source>
        <dbReference type="EMBL" id="MFC7017145.1"/>
    </source>
</evidence>
<comment type="caution">
    <text evidence="1">The sequence shown here is derived from an EMBL/GenBank/DDBJ whole genome shotgun (WGS) entry which is preliminary data.</text>
</comment>